<dbReference type="PANTHER" id="PTHR23240">
    <property type="entry name" value="DNA CROSS-LINK REPAIR PROTEIN PSO2/SNM1-RELATED"/>
    <property type="match status" value="1"/>
</dbReference>
<evidence type="ECO:0000256" key="1">
    <source>
        <dbReference type="ARBA" id="ARBA00022722"/>
    </source>
</evidence>
<feature type="domain" description="Metallo-beta-lactamase" evidence="5">
    <location>
        <begin position="26"/>
        <end position="154"/>
    </location>
</feature>
<proteinExistence type="predicted"/>
<dbReference type="Pfam" id="PF12706">
    <property type="entry name" value="Lactamase_B_2"/>
    <property type="match status" value="1"/>
</dbReference>
<dbReference type="GO" id="GO:0006303">
    <property type="term" value="P:double-strand break repair via nonhomologous end joining"/>
    <property type="evidence" value="ECO:0007669"/>
    <property type="project" value="TreeGrafter"/>
</dbReference>
<evidence type="ECO:0000313" key="6">
    <source>
        <dbReference type="EMBL" id="KAK2599219.1"/>
    </source>
</evidence>
<feature type="region of interest" description="Disordered" evidence="4">
    <location>
        <begin position="572"/>
        <end position="600"/>
    </location>
</feature>
<evidence type="ECO:0000256" key="4">
    <source>
        <dbReference type="SAM" id="MobiDB-lite"/>
    </source>
</evidence>
<feature type="compositionally biased region" description="Basic and acidic residues" evidence="4">
    <location>
        <begin position="633"/>
        <end position="642"/>
    </location>
</feature>
<evidence type="ECO:0000256" key="2">
    <source>
        <dbReference type="ARBA" id="ARBA00022801"/>
    </source>
</evidence>
<keyword evidence="1" id="KW-0540">Nuclease</keyword>
<comment type="caution">
    <text evidence="6">The sequence shown here is derived from an EMBL/GenBank/DDBJ whole genome shotgun (WGS) entry which is preliminary data.</text>
</comment>
<dbReference type="GO" id="GO:0036297">
    <property type="term" value="P:interstrand cross-link repair"/>
    <property type="evidence" value="ECO:0007669"/>
    <property type="project" value="TreeGrafter"/>
</dbReference>
<keyword evidence="7" id="KW-1185">Reference proteome</keyword>
<dbReference type="GO" id="GO:0000723">
    <property type="term" value="P:telomere maintenance"/>
    <property type="evidence" value="ECO:0007669"/>
    <property type="project" value="TreeGrafter"/>
</dbReference>
<gene>
    <name evidence="6" type="ORF">N8I77_010989</name>
</gene>
<dbReference type="GO" id="GO:0035312">
    <property type="term" value="F:5'-3' DNA exonuclease activity"/>
    <property type="evidence" value="ECO:0007669"/>
    <property type="project" value="TreeGrafter"/>
</dbReference>
<protein>
    <recommendedName>
        <fullName evidence="5">Metallo-beta-lactamase domain-containing protein</fullName>
    </recommendedName>
</protein>
<evidence type="ECO:0000259" key="5">
    <source>
        <dbReference type="Pfam" id="PF12706"/>
    </source>
</evidence>
<evidence type="ECO:0000256" key="3">
    <source>
        <dbReference type="ARBA" id="ARBA00022839"/>
    </source>
</evidence>
<name>A0AAD9S4N2_PHOAM</name>
<dbReference type="Gene3D" id="3.60.15.10">
    <property type="entry name" value="Ribonuclease Z/Hydroxyacylglutathione hydrolase-like"/>
    <property type="match status" value="1"/>
</dbReference>
<dbReference type="Proteomes" id="UP001265746">
    <property type="component" value="Unassembled WGS sequence"/>
</dbReference>
<dbReference type="PANTHER" id="PTHR23240:SF8">
    <property type="entry name" value="PROTEIN ARTEMIS"/>
    <property type="match status" value="1"/>
</dbReference>
<dbReference type="InterPro" id="IPR036866">
    <property type="entry name" value="RibonucZ/Hydroxyglut_hydro"/>
</dbReference>
<dbReference type="SUPFAM" id="SSF56281">
    <property type="entry name" value="Metallo-hydrolase/oxidoreductase"/>
    <property type="match status" value="1"/>
</dbReference>
<dbReference type="EMBL" id="JAUJFL010000007">
    <property type="protein sequence ID" value="KAK2599219.1"/>
    <property type="molecule type" value="Genomic_DNA"/>
</dbReference>
<keyword evidence="2" id="KW-0378">Hydrolase</keyword>
<dbReference type="InterPro" id="IPR001279">
    <property type="entry name" value="Metallo-B-lactamas"/>
</dbReference>
<dbReference type="GO" id="GO:0003684">
    <property type="term" value="F:damaged DNA binding"/>
    <property type="evidence" value="ECO:0007669"/>
    <property type="project" value="TreeGrafter"/>
</dbReference>
<organism evidence="6 7">
    <name type="scientific">Phomopsis amygdali</name>
    <name type="common">Fusicoccum amygdali</name>
    <dbReference type="NCBI Taxonomy" id="1214568"/>
    <lineage>
        <taxon>Eukaryota</taxon>
        <taxon>Fungi</taxon>
        <taxon>Dikarya</taxon>
        <taxon>Ascomycota</taxon>
        <taxon>Pezizomycotina</taxon>
        <taxon>Sordariomycetes</taxon>
        <taxon>Sordariomycetidae</taxon>
        <taxon>Diaporthales</taxon>
        <taxon>Diaporthaceae</taxon>
        <taxon>Diaporthe</taxon>
    </lineage>
</organism>
<accession>A0AAD9S4N2</accession>
<feature type="compositionally biased region" description="Polar residues" evidence="4">
    <location>
        <begin position="458"/>
        <end position="474"/>
    </location>
</feature>
<dbReference type="Gene3D" id="3.40.50.12650">
    <property type="match status" value="1"/>
</dbReference>
<evidence type="ECO:0000313" key="7">
    <source>
        <dbReference type="Proteomes" id="UP001265746"/>
    </source>
</evidence>
<reference evidence="6" key="1">
    <citation type="submission" date="2023-06" db="EMBL/GenBank/DDBJ databases">
        <authorList>
            <person name="Noh H."/>
        </authorList>
    </citation>
    <scope>NUCLEOTIDE SEQUENCE</scope>
    <source>
        <strain evidence="6">DUCC20226</strain>
    </source>
</reference>
<feature type="region of interest" description="Disordered" evidence="4">
    <location>
        <begin position="616"/>
        <end position="642"/>
    </location>
</feature>
<feature type="region of interest" description="Disordered" evidence="4">
    <location>
        <begin position="458"/>
        <end position="486"/>
    </location>
</feature>
<sequence length="642" mass="71514">MSTFDGIIREFPRIRVDFFRGVLDDPPLACFLSHIHSDHLAGLETYKGRHIYCSAATRAILLKLQRKASRINFAQGILEVEDITYKHQKNRLKSLPMNTPTDIELAPDNTVRVTLLDANHCPGAVMFLFEGDGKAVLYTGDIRSEPWHVDALLRVPCMVEYSVGRNSKKLKTLDKIYLDTSFTEDVQFQTKADGLRELLEKVAKYPKDTLFYFSAWTYGYEDVWIALAKALNTQIHVDDYKMKVYESLRVKLEDDYIYLSPEAPALVGFPCGNRFHPGCLTRDPNVKLHSCEKGSGCSIMQNSTAANVVWITPIVAHLRNDNDMVEVGIGGGAGDLQEADQIVFSTEDARQWLESVKEDQDTPNGTKSLLQKFLTSAISSQHPLVLTLVKEKESEDGHDLQTVYQSLVAAAEEDRGHRSSRITIEGLFGEHCSGDVFEHDKHMAQIAAELHIEDVHQPETQTSAESRIQSSPVLGSSPPGARASAPVQYGDPGEAFQHAEIAIPSQATTASAIKQHSGHGDVHHAKDIANRQHQIIDLTLEETDGSQSTATQPRRGFQLKRNFESFAESVESMDRTGSHGETTHEDHSHLVDSQESSVSARALETRRTAFNSVLHESNPARWAGLLSTTNNHTHRERELGDE</sequence>
<keyword evidence="3" id="KW-0269">Exonuclease</keyword>
<feature type="compositionally biased region" description="Basic and acidic residues" evidence="4">
    <location>
        <begin position="572"/>
        <end position="592"/>
    </location>
</feature>
<dbReference type="AlphaFoldDB" id="A0AAD9S4N2"/>